<proteinExistence type="inferred from homology"/>
<dbReference type="GO" id="GO:0005886">
    <property type="term" value="C:plasma membrane"/>
    <property type="evidence" value="ECO:0007669"/>
    <property type="project" value="TreeGrafter"/>
</dbReference>
<sequence length="133" mass="15218">MLYGAEHVRRYVETDGREGHDWRGAQVLILTTTGRRTGQQRSTPLIYGQAGDDYTVVASMGGAPEHPQWYRNLVADPTVRVQVKGDVFTAEARTATEEEKARLWPEMARIWPDYDEYQAKTDRSIPLVILRRV</sequence>
<dbReference type="OrthoDB" id="8225825at2"/>
<dbReference type="Gene3D" id="2.30.110.10">
    <property type="entry name" value="Electron Transport, Fmn-binding Protein, Chain A"/>
    <property type="match status" value="1"/>
</dbReference>
<organism evidence="3 4">
    <name type="scientific">Marinitenerispora sediminis</name>
    <dbReference type="NCBI Taxonomy" id="1931232"/>
    <lineage>
        <taxon>Bacteria</taxon>
        <taxon>Bacillati</taxon>
        <taxon>Actinomycetota</taxon>
        <taxon>Actinomycetes</taxon>
        <taxon>Streptosporangiales</taxon>
        <taxon>Nocardiopsidaceae</taxon>
        <taxon>Marinitenerispora</taxon>
    </lineage>
</organism>
<dbReference type="GO" id="GO:0070967">
    <property type="term" value="F:coenzyme F420 binding"/>
    <property type="evidence" value="ECO:0007669"/>
    <property type="project" value="TreeGrafter"/>
</dbReference>
<keyword evidence="4" id="KW-1185">Reference proteome</keyword>
<reference evidence="3 4" key="1">
    <citation type="submission" date="2018-04" db="EMBL/GenBank/DDBJ databases">
        <title>Novel actinobacteria from marine sediment.</title>
        <authorList>
            <person name="Ng Z.Y."/>
            <person name="Tan G.Y.A."/>
        </authorList>
    </citation>
    <scope>NUCLEOTIDE SEQUENCE [LARGE SCALE GENOMIC DNA]</scope>
    <source>
        <strain evidence="3 4">TPS81</strain>
    </source>
</reference>
<dbReference type="Pfam" id="PF04075">
    <property type="entry name" value="F420H2_quin_red"/>
    <property type="match status" value="1"/>
</dbReference>
<dbReference type="InterPro" id="IPR004378">
    <property type="entry name" value="F420H2_quin_Rdtase"/>
</dbReference>
<gene>
    <name evidence="3" type="ORF">DEF24_05585</name>
</gene>
<dbReference type="Proteomes" id="UP000253318">
    <property type="component" value="Unassembled WGS sequence"/>
</dbReference>
<evidence type="ECO:0000256" key="1">
    <source>
        <dbReference type="ARBA" id="ARBA00008710"/>
    </source>
</evidence>
<comment type="catalytic activity">
    <reaction evidence="2">
        <text>oxidized coenzyme F420-(gamma-L-Glu)(n) + a quinol + H(+) = reduced coenzyme F420-(gamma-L-Glu)(n) + a quinone</text>
        <dbReference type="Rhea" id="RHEA:39663"/>
        <dbReference type="Rhea" id="RHEA-COMP:12939"/>
        <dbReference type="Rhea" id="RHEA-COMP:14378"/>
        <dbReference type="ChEBI" id="CHEBI:15378"/>
        <dbReference type="ChEBI" id="CHEBI:24646"/>
        <dbReference type="ChEBI" id="CHEBI:132124"/>
        <dbReference type="ChEBI" id="CHEBI:133980"/>
        <dbReference type="ChEBI" id="CHEBI:139511"/>
    </reaction>
</comment>
<accession>A0A368T940</accession>
<evidence type="ECO:0000256" key="2">
    <source>
        <dbReference type="ARBA" id="ARBA00049106"/>
    </source>
</evidence>
<dbReference type="EMBL" id="QEIN01000028">
    <property type="protein sequence ID" value="RCV60936.1"/>
    <property type="molecule type" value="Genomic_DNA"/>
</dbReference>
<dbReference type="AlphaFoldDB" id="A0A368T940"/>
<comment type="similarity">
    <text evidence="1">Belongs to the F420H(2)-dependent quinone reductase family.</text>
</comment>
<dbReference type="GO" id="GO:0016491">
    <property type="term" value="F:oxidoreductase activity"/>
    <property type="evidence" value="ECO:0007669"/>
    <property type="project" value="InterPro"/>
</dbReference>
<dbReference type="RefSeq" id="WP_114396068.1">
    <property type="nucleotide sequence ID" value="NZ_QEIM01000002.1"/>
</dbReference>
<dbReference type="SUPFAM" id="SSF50475">
    <property type="entry name" value="FMN-binding split barrel"/>
    <property type="match status" value="1"/>
</dbReference>
<name>A0A368T940_9ACTN</name>
<evidence type="ECO:0000313" key="3">
    <source>
        <dbReference type="EMBL" id="RCV60936.1"/>
    </source>
</evidence>
<dbReference type="PANTHER" id="PTHR39428:SF3">
    <property type="entry name" value="DEAZAFLAVIN-DEPENDENT NITROREDUCTASE"/>
    <property type="match status" value="1"/>
</dbReference>
<evidence type="ECO:0000313" key="4">
    <source>
        <dbReference type="Proteomes" id="UP000253318"/>
    </source>
</evidence>
<protein>
    <submittedName>
        <fullName evidence="3">Nitroreductase family deazaflavin-dependent oxidoreductase</fullName>
    </submittedName>
</protein>
<dbReference type="NCBIfam" id="TIGR00026">
    <property type="entry name" value="hi_GC_TIGR00026"/>
    <property type="match status" value="1"/>
</dbReference>
<comment type="caution">
    <text evidence="3">The sequence shown here is derived from an EMBL/GenBank/DDBJ whole genome shotgun (WGS) entry which is preliminary data.</text>
</comment>
<dbReference type="InterPro" id="IPR012349">
    <property type="entry name" value="Split_barrel_FMN-bd"/>
</dbReference>
<dbReference type="PANTHER" id="PTHR39428">
    <property type="entry name" value="F420H(2)-DEPENDENT QUINONE REDUCTASE RV1261C"/>
    <property type="match status" value="1"/>
</dbReference>